<dbReference type="RefSeq" id="WP_322456878.1">
    <property type="nucleotide sequence ID" value="NZ_CP141059.1"/>
</dbReference>
<evidence type="ECO:0000259" key="1">
    <source>
        <dbReference type="PROSITE" id="PS50011"/>
    </source>
</evidence>
<dbReference type="Proteomes" id="UP001327225">
    <property type="component" value="Chromosome"/>
</dbReference>
<dbReference type="Gene3D" id="3.40.50.10190">
    <property type="entry name" value="BRCT domain"/>
    <property type="match status" value="1"/>
</dbReference>
<reference evidence="3" key="1">
    <citation type="submission" date="2023-12" db="EMBL/GenBank/DDBJ databases">
        <title>Novel species in genus Nocardioides.</title>
        <authorList>
            <person name="Zhou H."/>
        </authorList>
    </citation>
    <scope>NUCLEOTIDE SEQUENCE [LARGE SCALE GENOMIC DNA]</scope>
    <source>
        <strain evidence="3">HM61</strain>
    </source>
</reference>
<keyword evidence="2" id="KW-0418">Kinase</keyword>
<dbReference type="InterPro" id="IPR008271">
    <property type="entry name" value="Ser/Thr_kinase_AS"/>
</dbReference>
<dbReference type="PANTHER" id="PTHR24347">
    <property type="entry name" value="SERINE/THREONINE-PROTEIN KINASE"/>
    <property type="match status" value="1"/>
</dbReference>
<keyword evidence="3" id="KW-1185">Reference proteome</keyword>
<feature type="domain" description="Protein kinase" evidence="1">
    <location>
        <begin position="19"/>
        <end position="289"/>
    </location>
</feature>
<dbReference type="InterPro" id="IPR000719">
    <property type="entry name" value="Prot_kinase_dom"/>
</dbReference>
<sequence>MPPTLRLNTVLVTDDGPRYLVERKLGAGGFGTTYVGHRITKSGRLMALAKVCIKVCSSRKDWHGEAFFGELLADDPRVVRLRDAVVRTTGSGTSQRRKYILIFDFMDGGTVSDAVKRQDPRWTEARTRREIKALLTLLARLHDAGVTHRDLKPDNVYLRDGKLVLGDFGITKLDLDPRQSFAYALSPKFAPKEAVATWRWGQADDVFQVGLLAATLVSGRIWGTETVSASAISRLPVSDEFKSWIWHATGARSKRYWDAGDAAEALDALRRTSLAPGRAPRSLAGHGLVFTGAIDGLPRREASELARRSGAIVQSAVGDATTLVVVGRLRSDAAGANEGIKLFATRERLRRGQGIRVIGGDQFRRIVRSDTSANPVLA</sequence>
<dbReference type="Gene3D" id="1.10.510.10">
    <property type="entry name" value="Transferase(Phosphotransferase) domain 1"/>
    <property type="match status" value="1"/>
</dbReference>
<dbReference type="InterPro" id="IPR036420">
    <property type="entry name" value="BRCT_dom_sf"/>
</dbReference>
<evidence type="ECO:0000313" key="2">
    <source>
        <dbReference type="EMBL" id="WQQ27313.1"/>
    </source>
</evidence>
<dbReference type="InterPro" id="IPR011009">
    <property type="entry name" value="Kinase-like_dom_sf"/>
</dbReference>
<keyword evidence="2" id="KW-0808">Transferase</keyword>
<dbReference type="EMBL" id="CP141059">
    <property type="protein sequence ID" value="WQQ27313.1"/>
    <property type="molecule type" value="Genomic_DNA"/>
</dbReference>
<accession>A0ABZ0ZSL5</accession>
<organism evidence="2 3">
    <name type="scientific">Nocardioides bizhenqiangii</name>
    <dbReference type="NCBI Taxonomy" id="3095076"/>
    <lineage>
        <taxon>Bacteria</taxon>
        <taxon>Bacillati</taxon>
        <taxon>Actinomycetota</taxon>
        <taxon>Actinomycetes</taxon>
        <taxon>Propionibacteriales</taxon>
        <taxon>Nocardioidaceae</taxon>
        <taxon>Nocardioides</taxon>
    </lineage>
</organism>
<dbReference type="PROSITE" id="PS50011">
    <property type="entry name" value="PROTEIN_KINASE_DOM"/>
    <property type="match status" value="1"/>
</dbReference>
<evidence type="ECO:0000313" key="3">
    <source>
        <dbReference type="Proteomes" id="UP001327225"/>
    </source>
</evidence>
<dbReference type="Pfam" id="PF00069">
    <property type="entry name" value="Pkinase"/>
    <property type="match status" value="1"/>
</dbReference>
<dbReference type="SMART" id="SM00220">
    <property type="entry name" value="S_TKc"/>
    <property type="match status" value="1"/>
</dbReference>
<name>A0ABZ0ZSL5_9ACTN</name>
<protein>
    <submittedName>
        <fullName evidence="2">Protein kinase</fullName>
    </submittedName>
</protein>
<dbReference type="SUPFAM" id="SSF56112">
    <property type="entry name" value="Protein kinase-like (PK-like)"/>
    <property type="match status" value="1"/>
</dbReference>
<dbReference type="SUPFAM" id="SSF52113">
    <property type="entry name" value="BRCT domain"/>
    <property type="match status" value="1"/>
</dbReference>
<dbReference type="PROSITE" id="PS00108">
    <property type="entry name" value="PROTEIN_KINASE_ST"/>
    <property type="match status" value="1"/>
</dbReference>
<gene>
    <name evidence="2" type="ORF">SHK19_03580</name>
</gene>
<dbReference type="CDD" id="cd17748">
    <property type="entry name" value="BRCT_DNA_ligase_like"/>
    <property type="match status" value="1"/>
</dbReference>
<proteinExistence type="predicted"/>
<dbReference type="GO" id="GO:0016301">
    <property type="term" value="F:kinase activity"/>
    <property type="evidence" value="ECO:0007669"/>
    <property type="project" value="UniProtKB-KW"/>
</dbReference>